<sequence>MVFPPEHERFPNMLHGLQSVLEEHVLWHSQLGLDCCLLLRKHQEDGTGTRCYTRKIISMQPDFTQRKGRLQEEVERLGHIILFLPKFYCEINWIEYYWGRSKK</sequence>
<accession>A0A317SF63</accession>
<comment type="caution">
    <text evidence="1">The sequence shown here is derived from an EMBL/GenBank/DDBJ whole genome shotgun (WGS) entry which is preliminary data.</text>
</comment>
<dbReference type="STRING" id="42249.A0A317SF63"/>
<dbReference type="Proteomes" id="UP000246991">
    <property type="component" value="Unassembled WGS sequence"/>
</dbReference>
<keyword evidence="2" id="KW-1185">Reference proteome</keyword>
<dbReference type="OrthoDB" id="5401962at2759"/>
<dbReference type="PANTHER" id="PTHR35871">
    <property type="entry name" value="EXPRESSED PROTEIN"/>
    <property type="match status" value="1"/>
</dbReference>
<dbReference type="AlphaFoldDB" id="A0A317SF63"/>
<dbReference type="PANTHER" id="PTHR35871:SF1">
    <property type="entry name" value="CXC1-LIKE CYSTEINE CLUSTER ASSOCIATED WITH KDZ TRANSPOSASES DOMAIN-CONTAINING PROTEIN"/>
    <property type="match status" value="1"/>
</dbReference>
<proteinExistence type="predicted"/>
<reference evidence="1 2" key="1">
    <citation type="submission" date="2018-03" db="EMBL/GenBank/DDBJ databases">
        <title>Genomes of Pezizomycetes fungi and the evolution of truffles.</title>
        <authorList>
            <person name="Murat C."/>
            <person name="Payen T."/>
            <person name="Noel B."/>
            <person name="Kuo A."/>
            <person name="Martin F.M."/>
        </authorList>
    </citation>
    <scope>NUCLEOTIDE SEQUENCE [LARGE SCALE GENOMIC DNA]</scope>
    <source>
        <strain evidence="1">091103-1</strain>
    </source>
</reference>
<name>A0A317SF63_9PEZI</name>
<organism evidence="1 2">
    <name type="scientific">Tuber magnatum</name>
    <name type="common">white Piedmont truffle</name>
    <dbReference type="NCBI Taxonomy" id="42249"/>
    <lineage>
        <taxon>Eukaryota</taxon>
        <taxon>Fungi</taxon>
        <taxon>Dikarya</taxon>
        <taxon>Ascomycota</taxon>
        <taxon>Pezizomycotina</taxon>
        <taxon>Pezizomycetes</taxon>
        <taxon>Pezizales</taxon>
        <taxon>Tuberaceae</taxon>
        <taxon>Tuber</taxon>
    </lineage>
</organism>
<protein>
    <submittedName>
        <fullName evidence="1">Uncharacterized protein</fullName>
    </submittedName>
</protein>
<evidence type="ECO:0000313" key="2">
    <source>
        <dbReference type="Proteomes" id="UP000246991"/>
    </source>
</evidence>
<dbReference type="EMBL" id="PYWC01000089">
    <property type="protein sequence ID" value="PWW73005.1"/>
    <property type="molecule type" value="Genomic_DNA"/>
</dbReference>
<evidence type="ECO:0000313" key="1">
    <source>
        <dbReference type="EMBL" id="PWW73005.1"/>
    </source>
</evidence>
<gene>
    <name evidence="1" type="ORF">C7212DRAFT_222245</name>
</gene>